<feature type="chain" id="PRO_5043993022" evidence="1">
    <location>
        <begin position="26"/>
        <end position="374"/>
    </location>
</feature>
<dbReference type="CDD" id="cd06583">
    <property type="entry name" value="PGRP"/>
    <property type="match status" value="1"/>
</dbReference>
<dbReference type="EMBL" id="JAVBVO010000003">
    <property type="protein sequence ID" value="MDZ5758039.1"/>
    <property type="molecule type" value="Genomic_DNA"/>
</dbReference>
<dbReference type="GO" id="GO:0008745">
    <property type="term" value="F:N-acetylmuramoyl-L-alanine amidase activity"/>
    <property type="evidence" value="ECO:0007669"/>
    <property type="project" value="InterPro"/>
</dbReference>
<dbReference type="SUPFAM" id="SSF55846">
    <property type="entry name" value="N-acetylmuramoyl-L-alanine amidase-like"/>
    <property type="match status" value="1"/>
</dbReference>
<feature type="signal peptide" evidence="1">
    <location>
        <begin position="1"/>
        <end position="25"/>
    </location>
</feature>
<dbReference type="SMART" id="SM00644">
    <property type="entry name" value="Ami_2"/>
    <property type="match status" value="1"/>
</dbReference>
<reference evidence="3" key="1">
    <citation type="submission" date="2023-08" db="EMBL/GenBank/DDBJ databases">
        <title>Genomic characterization of piscicolin 126 produced by Carnobacterium maltaromaticum CM22 strain isolated from salmon (Salmo salar).</title>
        <authorList>
            <person name="Gonzalez-Gragera E."/>
            <person name="Garcia-Lopez J.D."/>
            <person name="Teso-Perez C."/>
            <person name="Gimenez-Hernandez I."/>
            <person name="Peralta-Sanchez J.M."/>
            <person name="Valdivia E."/>
            <person name="Montalban-Lopez M."/>
            <person name="Martin-Platero A.M."/>
            <person name="Banos A."/>
            <person name="Martinez-Bueno M."/>
        </authorList>
    </citation>
    <scope>NUCLEOTIDE SEQUENCE</scope>
    <source>
        <strain evidence="3">CM22</strain>
    </source>
</reference>
<protein>
    <submittedName>
        <fullName evidence="3">N-acetylmuramoyl-L-alanine amidase</fullName>
    </submittedName>
</protein>
<dbReference type="AlphaFoldDB" id="A0AAW9K106"/>
<sequence length="374" mass="42660">MSKFNKLFLTFVLTVLLGMPVMASAYTIDTTYQLTLNEGDSRRAENKFIVLHEVGTESSALNNAIYMKRAWSTNGAYTQFIVGDGGKVYKVGEDGYVSWGAGSYANANAPVQIELARTFSAEQFKQDYTAYVNLARDYAVKYGIPLTLDSGNMYTNGIKSHLWVTDNIWGDHTDPYGYLARFGITKAQLAADLQNGISGGGSVTQPNGNSKEVSQFWVGWNVGADFKRIQEYRVNMNKTMKVDYSDIYYNQNVDGTWSIGITNLNLNGLQNYRLQLMQRYNLNPNQMNGQEFFVDSYVIGYKDVSLSQVQNLRLRWLNEGYSNDRLVMQQNANGKWSLFTNENSFRQVQHRRIMLDRLNSDLNISDKRYYELEK</sequence>
<feature type="domain" description="N-acetylmuramoyl-L-alanine amidase" evidence="2">
    <location>
        <begin position="36"/>
        <end position="176"/>
    </location>
</feature>
<dbReference type="Gene3D" id="3.40.80.10">
    <property type="entry name" value="Peptidoglycan recognition protein-like"/>
    <property type="match status" value="1"/>
</dbReference>
<organism evidence="3 4">
    <name type="scientific">Carnobacterium maltaromaticum</name>
    <name type="common">Carnobacterium piscicola</name>
    <dbReference type="NCBI Taxonomy" id="2751"/>
    <lineage>
        <taxon>Bacteria</taxon>
        <taxon>Bacillati</taxon>
        <taxon>Bacillota</taxon>
        <taxon>Bacilli</taxon>
        <taxon>Lactobacillales</taxon>
        <taxon>Carnobacteriaceae</taxon>
        <taxon>Carnobacterium</taxon>
    </lineage>
</organism>
<evidence type="ECO:0000313" key="3">
    <source>
        <dbReference type="EMBL" id="MDZ5758039.1"/>
    </source>
</evidence>
<proteinExistence type="predicted"/>
<dbReference type="Proteomes" id="UP001290462">
    <property type="component" value="Unassembled WGS sequence"/>
</dbReference>
<dbReference type="InterPro" id="IPR002502">
    <property type="entry name" value="Amidase_domain"/>
</dbReference>
<name>A0AAW9K106_CARML</name>
<evidence type="ECO:0000259" key="2">
    <source>
        <dbReference type="SMART" id="SM00644"/>
    </source>
</evidence>
<gene>
    <name evidence="3" type="ORF">RAK27_05150</name>
</gene>
<keyword evidence="1" id="KW-0732">Signal</keyword>
<evidence type="ECO:0000313" key="4">
    <source>
        <dbReference type="Proteomes" id="UP001290462"/>
    </source>
</evidence>
<dbReference type="GO" id="GO:0009253">
    <property type="term" value="P:peptidoglycan catabolic process"/>
    <property type="evidence" value="ECO:0007669"/>
    <property type="project" value="InterPro"/>
</dbReference>
<evidence type="ECO:0000256" key="1">
    <source>
        <dbReference type="SAM" id="SignalP"/>
    </source>
</evidence>
<dbReference type="Pfam" id="PF01510">
    <property type="entry name" value="Amidase_2"/>
    <property type="match status" value="1"/>
</dbReference>
<dbReference type="InterPro" id="IPR036505">
    <property type="entry name" value="Amidase/PGRP_sf"/>
</dbReference>
<dbReference type="RefSeq" id="WP_322808620.1">
    <property type="nucleotide sequence ID" value="NZ_JAVBVO010000003.1"/>
</dbReference>
<comment type="caution">
    <text evidence="3">The sequence shown here is derived from an EMBL/GenBank/DDBJ whole genome shotgun (WGS) entry which is preliminary data.</text>
</comment>
<accession>A0AAW9K106</accession>